<protein>
    <submittedName>
        <fullName evidence="4">Peptidase S9</fullName>
    </submittedName>
</protein>
<dbReference type="InterPro" id="IPR001375">
    <property type="entry name" value="Peptidase_S9_cat"/>
</dbReference>
<dbReference type="InterPro" id="IPR002470">
    <property type="entry name" value="Peptidase_S9A"/>
</dbReference>
<gene>
    <name evidence="4" type="ORF">Plo01_28840</name>
</gene>
<evidence type="ECO:0000313" key="5">
    <source>
        <dbReference type="Proteomes" id="UP000616724"/>
    </source>
</evidence>
<sequence length="617" mass="65782">MTHILGVRPHLPADASLAAWHCRAPALAPDASAVAFVGDSGGSPRVWVQPLTGEAEAWPVDTGPEPVADVGWSPDARRLAVRVVPGGGEHAQVWTVRPDGTDLRPLAAPAGGSASFVRWTGRGELLLVAETSASGVTEAVLVDAVSGSREVVAAGPLTHPAAISRDHRRMLLRRGPRGVRRMSVVDLAGGSERSTPDGRTPAEDRPPGERPLLTGLPGSTDYGILSPDGMTVYLLSDAGRDRPALVAVRGDGRTDTLAERPDADLDQFALSADGDRAVLVWNVSGRSELELIETDTGALHPLPPPPADVVTSIRVSLDGCLAVLGAEGPGRPPHVLLCELATGLYRRVAGADALAEAVEPELVRFPARDGVELSGWLYRVPGTQAPSPFLMYLHGGPEYQERPTFNPLYQNLLAAGIGVFAPNVRGSSGSGRAFRDADNHALRFRAIDDAADCAEELARLGLADPARIACMGWSYGGYLTLAALVTRPDLFRAGVDVCGISDFETFYARTEPWIAAAAVSEYGHPRDDRDLLRALSPLRSFDRLTAPLLVVHGAHDTNVPVREAEQAVQAARGRGVPCEYLLFEDEGHEIRRPANRAAFVRNVVAWLERHLIVPARV</sequence>
<evidence type="ECO:0000256" key="2">
    <source>
        <dbReference type="SAM" id="MobiDB-lite"/>
    </source>
</evidence>
<dbReference type="AlphaFoldDB" id="A0A8J3RK90"/>
<keyword evidence="1" id="KW-0378">Hydrolase</keyword>
<organism evidence="4 5">
    <name type="scientific">Planobispora longispora</name>
    <dbReference type="NCBI Taxonomy" id="28887"/>
    <lineage>
        <taxon>Bacteria</taxon>
        <taxon>Bacillati</taxon>
        <taxon>Actinomycetota</taxon>
        <taxon>Actinomycetes</taxon>
        <taxon>Streptosporangiales</taxon>
        <taxon>Streptosporangiaceae</taxon>
        <taxon>Planobispora</taxon>
    </lineage>
</organism>
<name>A0A8J3RK90_9ACTN</name>
<dbReference type="InterPro" id="IPR029058">
    <property type="entry name" value="AB_hydrolase_fold"/>
</dbReference>
<dbReference type="PANTHER" id="PTHR42776">
    <property type="entry name" value="SERINE PEPTIDASE S9 FAMILY MEMBER"/>
    <property type="match status" value="1"/>
</dbReference>
<reference evidence="4 5" key="1">
    <citation type="submission" date="2021-01" db="EMBL/GenBank/DDBJ databases">
        <title>Whole genome shotgun sequence of Planobispora longispora NBRC 13918.</title>
        <authorList>
            <person name="Komaki H."/>
            <person name="Tamura T."/>
        </authorList>
    </citation>
    <scope>NUCLEOTIDE SEQUENCE [LARGE SCALE GENOMIC DNA]</scope>
    <source>
        <strain evidence="4 5">NBRC 13918</strain>
    </source>
</reference>
<evidence type="ECO:0000313" key="4">
    <source>
        <dbReference type="EMBL" id="GIH76455.1"/>
    </source>
</evidence>
<dbReference type="Gene3D" id="3.40.50.1820">
    <property type="entry name" value="alpha/beta hydrolase"/>
    <property type="match status" value="1"/>
</dbReference>
<keyword evidence="5" id="KW-1185">Reference proteome</keyword>
<dbReference type="PANTHER" id="PTHR42776:SF27">
    <property type="entry name" value="DIPEPTIDYL PEPTIDASE FAMILY MEMBER 6"/>
    <property type="match status" value="1"/>
</dbReference>
<dbReference type="GO" id="GO:0004252">
    <property type="term" value="F:serine-type endopeptidase activity"/>
    <property type="evidence" value="ECO:0007669"/>
    <property type="project" value="InterPro"/>
</dbReference>
<dbReference type="Proteomes" id="UP000616724">
    <property type="component" value="Unassembled WGS sequence"/>
</dbReference>
<proteinExistence type="predicted"/>
<accession>A0A8J3RK90</accession>
<dbReference type="SUPFAM" id="SSF82171">
    <property type="entry name" value="DPP6 N-terminal domain-like"/>
    <property type="match status" value="1"/>
</dbReference>
<feature type="compositionally biased region" description="Basic and acidic residues" evidence="2">
    <location>
        <begin position="194"/>
        <end position="208"/>
    </location>
</feature>
<feature type="domain" description="Peptidase S9 prolyl oligopeptidase catalytic" evidence="3">
    <location>
        <begin position="410"/>
        <end position="611"/>
    </location>
</feature>
<dbReference type="SUPFAM" id="SSF53474">
    <property type="entry name" value="alpha/beta-Hydrolases"/>
    <property type="match status" value="1"/>
</dbReference>
<evidence type="ECO:0000259" key="3">
    <source>
        <dbReference type="Pfam" id="PF00326"/>
    </source>
</evidence>
<dbReference type="Gene3D" id="2.120.10.30">
    <property type="entry name" value="TolB, C-terminal domain"/>
    <property type="match status" value="2"/>
</dbReference>
<dbReference type="Pfam" id="PF00326">
    <property type="entry name" value="Peptidase_S9"/>
    <property type="match status" value="1"/>
</dbReference>
<dbReference type="EMBL" id="BOOH01000021">
    <property type="protein sequence ID" value="GIH76455.1"/>
    <property type="molecule type" value="Genomic_DNA"/>
</dbReference>
<feature type="region of interest" description="Disordered" evidence="2">
    <location>
        <begin position="186"/>
        <end position="220"/>
    </location>
</feature>
<dbReference type="InterPro" id="IPR011042">
    <property type="entry name" value="6-blade_b-propeller_TolB-like"/>
</dbReference>
<dbReference type="PRINTS" id="PR00862">
    <property type="entry name" value="PROLIGOPTASE"/>
</dbReference>
<dbReference type="GO" id="GO:0006508">
    <property type="term" value="P:proteolysis"/>
    <property type="evidence" value="ECO:0007669"/>
    <property type="project" value="InterPro"/>
</dbReference>
<comment type="caution">
    <text evidence="4">The sequence shown here is derived from an EMBL/GenBank/DDBJ whole genome shotgun (WGS) entry which is preliminary data.</text>
</comment>
<dbReference type="RefSeq" id="WP_203891064.1">
    <property type="nucleotide sequence ID" value="NZ_BOOH01000021.1"/>
</dbReference>
<evidence type="ECO:0000256" key="1">
    <source>
        <dbReference type="ARBA" id="ARBA00022801"/>
    </source>
</evidence>